<name>A0A382HCZ2_9ZZZZ</name>
<evidence type="ECO:0000313" key="2">
    <source>
        <dbReference type="EMBL" id="SVB84613.1"/>
    </source>
</evidence>
<protein>
    <recommendedName>
        <fullName evidence="3">Succinyl-CoA--3-ketoacid-CoA transferase</fullName>
    </recommendedName>
</protein>
<dbReference type="PANTHER" id="PTHR13707">
    <property type="entry name" value="KETOACID-COENZYME A TRANSFERASE"/>
    <property type="match status" value="1"/>
</dbReference>
<gene>
    <name evidence="2" type="ORF">METZ01_LOCUS237467</name>
</gene>
<evidence type="ECO:0000256" key="1">
    <source>
        <dbReference type="ARBA" id="ARBA00022679"/>
    </source>
</evidence>
<accession>A0A382HCZ2</accession>
<dbReference type="InterPro" id="IPR004165">
    <property type="entry name" value="CoA_trans_fam_I"/>
</dbReference>
<keyword evidence="1" id="KW-0808">Transferase</keyword>
<organism evidence="2">
    <name type="scientific">marine metagenome</name>
    <dbReference type="NCBI Taxonomy" id="408172"/>
    <lineage>
        <taxon>unclassified sequences</taxon>
        <taxon>metagenomes</taxon>
        <taxon>ecological metagenomes</taxon>
    </lineage>
</organism>
<sequence length="225" mass="23929">MTTDPAPRLSRTDIARRAALDLPDGGIVNLGIGIPALCSNLLPEGVELRYHAENGILGFSEMDTKLDGDPNIMDAGGNFPKLVPGMAFFDSVESFGLIRGGHIDVTVLGGLQVSGKGDLANWMIPKRGIGSIGGGMDLATNAKRVIVAMEHTTRDNKPKIVNQCSFPLTAPNCVDDIVTDIAVIKVTTQGLFLMEAAQGWSPEDVQAITEPELIVSDNFKPFQTA</sequence>
<dbReference type="EMBL" id="UINC01060274">
    <property type="protein sequence ID" value="SVB84613.1"/>
    <property type="molecule type" value="Genomic_DNA"/>
</dbReference>
<reference evidence="2" key="1">
    <citation type="submission" date="2018-05" db="EMBL/GenBank/DDBJ databases">
        <authorList>
            <person name="Lanie J.A."/>
            <person name="Ng W.-L."/>
            <person name="Kazmierczak K.M."/>
            <person name="Andrzejewski T.M."/>
            <person name="Davidsen T.M."/>
            <person name="Wayne K.J."/>
            <person name="Tettelin H."/>
            <person name="Glass J.I."/>
            <person name="Rusch D."/>
            <person name="Podicherti R."/>
            <person name="Tsui H.-C.T."/>
            <person name="Winkler M.E."/>
        </authorList>
    </citation>
    <scope>NUCLEOTIDE SEQUENCE</scope>
</reference>
<dbReference type="SMART" id="SM00882">
    <property type="entry name" value="CoA_trans"/>
    <property type="match status" value="1"/>
</dbReference>
<dbReference type="Pfam" id="PF01144">
    <property type="entry name" value="CoA_trans"/>
    <property type="match status" value="1"/>
</dbReference>
<dbReference type="PANTHER" id="PTHR13707:SF60">
    <property type="entry name" value="ACETATE COA-TRANSFERASE SUBUNIT ALPHA"/>
    <property type="match status" value="1"/>
</dbReference>
<evidence type="ECO:0008006" key="3">
    <source>
        <dbReference type="Google" id="ProtNLM"/>
    </source>
</evidence>
<dbReference type="AlphaFoldDB" id="A0A382HCZ2"/>
<dbReference type="GO" id="GO:0008410">
    <property type="term" value="F:CoA-transferase activity"/>
    <property type="evidence" value="ECO:0007669"/>
    <property type="project" value="InterPro"/>
</dbReference>
<dbReference type="InterPro" id="IPR037171">
    <property type="entry name" value="NagB/RpiA_transferase-like"/>
</dbReference>
<dbReference type="Gene3D" id="3.40.1080.10">
    <property type="entry name" value="Glutaconate Coenzyme A-transferase"/>
    <property type="match status" value="1"/>
</dbReference>
<dbReference type="NCBIfam" id="TIGR02428">
    <property type="entry name" value="pcaJ_scoB_fam"/>
    <property type="match status" value="1"/>
</dbReference>
<dbReference type="SUPFAM" id="SSF100950">
    <property type="entry name" value="NagB/RpiA/CoA transferase-like"/>
    <property type="match status" value="1"/>
</dbReference>
<dbReference type="InterPro" id="IPR012791">
    <property type="entry name" value="3-oxoacid_CoA-transf_B"/>
</dbReference>
<proteinExistence type="predicted"/>